<dbReference type="InParanoid" id="A0A6P8Z6X2"/>
<dbReference type="GO" id="GO:0008270">
    <property type="term" value="F:zinc ion binding"/>
    <property type="evidence" value="ECO:0007669"/>
    <property type="project" value="UniProtKB-KW"/>
</dbReference>
<name>A0A6P8Z6X2_THRPL</name>
<dbReference type="PROSITE" id="PS50966">
    <property type="entry name" value="ZF_SWIM"/>
    <property type="match status" value="1"/>
</dbReference>
<reference evidence="4" key="1">
    <citation type="submission" date="2025-08" db="UniProtKB">
        <authorList>
            <consortium name="RefSeq"/>
        </authorList>
    </citation>
    <scope>IDENTIFICATION</scope>
    <source>
        <tissue evidence="4">Total insect</tissue>
    </source>
</reference>
<dbReference type="CDD" id="cd22343">
    <property type="entry name" value="PDDEXK_lambda_exonuclease-like"/>
    <property type="match status" value="1"/>
</dbReference>
<dbReference type="GeneID" id="117647892"/>
<dbReference type="OrthoDB" id="6108535at2759"/>
<keyword evidence="3" id="KW-1185">Reference proteome</keyword>
<dbReference type="PANTHER" id="PTHR46609">
    <property type="entry name" value="EXONUCLEASE, PHAGE-TYPE/RECB, C-TERMINAL DOMAIN-CONTAINING PROTEIN"/>
    <property type="match status" value="1"/>
</dbReference>
<feature type="domain" description="SWIM-type" evidence="2">
    <location>
        <begin position="105"/>
        <end position="141"/>
    </location>
</feature>
<organism evidence="4">
    <name type="scientific">Thrips palmi</name>
    <name type="common">Melon thrips</name>
    <dbReference type="NCBI Taxonomy" id="161013"/>
    <lineage>
        <taxon>Eukaryota</taxon>
        <taxon>Metazoa</taxon>
        <taxon>Ecdysozoa</taxon>
        <taxon>Arthropoda</taxon>
        <taxon>Hexapoda</taxon>
        <taxon>Insecta</taxon>
        <taxon>Pterygota</taxon>
        <taxon>Neoptera</taxon>
        <taxon>Paraneoptera</taxon>
        <taxon>Thysanoptera</taxon>
        <taxon>Terebrantia</taxon>
        <taxon>Thripoidea</taxon>
        <taxon>Thripidae</taxon>
        <taxon>Thrips</taxon>
    </lineage>
</organism>
<gene>
    <name evidence="4" type="primary">LOC117647892</name>
</gene>
<keyword evidence="1" id="KW-0862">Zinc</keyword>
<evidence type="ECO:0000259" key="2">
    <source>
        <dbReference type="PROSITE" id="PS50966"/>
    </source>
</evidence>
<dbReference type="SUPFAM" id="SSF52980">
    <property type="entry name" value="Restriction endonuclease-like"/>
    <property type="match status" value="1"/>
</dbReference>
<accession>A0A6P8Z6X2</accession>
<dbReference type="InterPro" id="IPR007527">
    <property type="entry name" value="Znf_SWIM"/>
</dbReference>
<dbReference type="Pfam" id="PF09588">
    <property type="entry name" value="YqaJ"/>
    <property type="match status" value="1"/>
</dbReference>
<keyword evidence="1" id="KW-0479">Metal-binding</keyword>
<dbReference type="AlphaFoldDB" id="A0A6P8Z6X2"/>
<dbReference type="InterPro" id="IPR051703">
    <property type="entry name" value="NF-kappa-B_Signaling_Reg"/>
</dbReference>
<dbReference type="Gene3D" id="3.90.320.10">
    <property type="match status" value="1"/>
</dbReference>
<dbReference type="PANTHER" id="PTHR46609:SF8">
    <property type="entry name" value="YQAJ VIRAL RECOMBINASE DOMAIN-CONTAINING PROTEIN"/>
    <property type="match status" value="1"/>
</dbReference>
<dbReference type="Proteomes" id="UP000515158">
    <property type="component" value="Unplaced"/>
</dbReference>
<keyword evidence="1" id="KW-0863">Zinc-finger</keyword>
<dbReference type="InterPro" id="IPR011604">
    <property type="entry name" value="PDDEXK-like_dom_sf"/>
</dbReference>
<dbReference type="KEGG" id="tpal:117647892"/>
<dbReference type="RefSeq" id="XP_034245756.1">
    <property type="nucleotide sequence ID" value="XM_034389865.1"/>
</dbReference>
<evidence type="ECO:0000313" key="4">
    <source>
        <dbReference type="RefSeq" id="XP_034245756.1"/>
    </source>
</evidence>
<protein>
    <submittedName>
        <fullName evidence="4">Uncharacterized protein LOC117647892</fullName>
    </submittedName>
</protein>
<proteinExistence type="predicted"/>
<dbReference type="InterPro" id="IPR011335">
    <property type="entry name" value="Restrct_endonuc-II-like"/>
</dbReference>
<dbReference type="InterPro" id="IPR019080">
    <property type="entry name" value="YqaJ_viral_recombinase"/>
</dbReference>
<dbReference type="GO" id="GO:0006281">
    <property type="term" value="P:DNA repair"/>
    <property type="evidence" value="ECO:0007669"/>
    <property type="project" value="UniProtKB-ARBA"/>
</dbReference>
<evidence type="ECO:0000313" key="3">
    <source>
        <dbReference type="Proteomes" id="UP000515158"/>
    </source>
</evidence>
<evidence type="ECO:0000256" key="1">
    <source>
        <dbReference type="PROSITE-ProRule" id="PRU00325"/>
    </source>
</evidence>
<sequence length="503" mass="57873">METLCHVSGQVMARKSVLKLYHINDYFMRFDDCQKEINDEEEFEVAFDSSTEQVVSKKRKKADLHKQFRRGQKAYESNHVKSFVWDSSHLVIKGTVRASMKGQNYTTSVVLNEDYSIKETNCNCVRGIACHHIAALLICGHYNISVTDVECSWKAKRTEERNDGLSFDQLYPPKKPYSAVPECTEEELQEMSRTIWQCGRGGAGIAWILQPEPEPENGTDEDSPECVTIPCIMSILRSVEFNEARDKFKYLLSAAKMSPSAICQIASATVGQMTNPLWTEGRMYRFNGSKIGDVIHAAVKNRKLCESLLKSLFERVKVKSTVVKNVKGGKYKEPGLNAAQWGSDHECDAKKKFSETTGLTVVETGLWIHESGLWACSPDGLVGTNAVVEIKCPFQFRNARSLKECIKNEKDFFDTAVSKRYAIYYDEDLDKFVLWDDHNYYHQIQGELWCSFRDICYFVVWIPEDIAIVEVERSDEWYDNNVPRLLKKYEKDFFPRLMKHREE</sequence>